<keyword evidence="3" id="KW-1185">Reference proteome</keyword>
<evidence type="ECO:0000313" key="3">
    <source>
        <dbReference type="Proteomes" id="UP001187343"/>
    </source>
</evidence>
<protein>
    <submittedName>
        <fullName evidence="2">Uncharacterized protein</fullName>
    </submittedName>
</protein>
<gene>
    <name evidence="2" type="ORF">Q8A67_001740</name>
</gene>
<dbReference type="EMBL" id="JAUYZG010000002">
    <property type="protein sequence ID" value="KAK2913341.1"/>
    <property type="molecule type" value="Genomic_DNA"/>
</dbReference>
<sequence>MQVKVVKAWLSDGRIGRFGTQDGPYKEYTFKNDVPSIKKVDVDITIGRAVFDLPYTGTVKITCRNGSVLEYETKGHQCIVMTEEQLPMSDLSLVQYGESPAMNHQLDVGRSISHPSPSVAHSGNHRDMLLSLLFILLCSPGILLVFWFTSLYLLHTRFNQFLSQPCPNSSA</sequence>
<accession>A0AA88Q6X4</accession>
<reference evidence="2" key="1">
    <citation type="submission" date="2023-08" db="EMBL/GenBank/DDBJ databases">
        <title>Chromosome-level Genome Assembly of mud carp (Cirrhinus molitorella).</title>
        <authorList>
            <person name="Liu H."/>
        </authorList>
    </citation>
    <scope>NUCLEOTIDE SEQUENCE</scope>
    <source>
        <strain evidence="2">Prfri</strain>
        <tissue evidence="2">Muscle</tissue>
    </source>
</reference>
<evidence type="ECO:0000256" key="1">
    <source>
        <dbReference type="SAM" id="Phobius"/>
    </source>
</evidence>
<evidence type="ECO:0000313" key="2">
    <source>
        <dbReference type="EMBL" id="KAK2913341.1"/>
    </source>
</evidence>
<comment type="caution">
    <text evidence="2">The sequence shown here is derived from an EMBL/GenBank/DDBJ whole genome shotgun (WGS) entry which is preliminary data.</text>
</comment>
<dbReference type="Proteomes" id="UP001187343">
    <property type="component" value="Unassembled WGS sequence"/>
</dbReference>
<keyword evidence="1" id="KW-0472">Membrane</keyword>
<keyword evidence="1" id="KW-1133">Transmembrane helix</keyword>
<name>A0AA88Q6X4_9TELE</name>
<organism evidence="2 3">
    <name type="scientific">Cirrhinus molitorella</name>
    <name type="common">mud carp</name>
    <dbReference type="NCBI Taxonomy" id="172907"/>
    <lineage>
        <taxon>Eukaryota</taxon>
        <taxon>Metazoa</taxon>
        <taxon>Chordata</taxon>
        <taxon>Craniata</taxon>
        <taxon>Vertebrata</taxon>
        <taxon>Euteleostomi</taxon>
        <taxon>Actinopterygii</taxon>
        <taxon>Neopterygii</taxon>
        <taxon>Teleostei</taxon>
        <taxon>Ostariophysi</taxon>
        <taxon>Cypriniformes</taxon>
        <taxon>Cyprinidae</taxon>
        <taxon>Labeoninae</taxon>
        <taxon>Labeonini</taxon>
        <taxon>Cirrhinus</taxon>
    </lineage>
</organism>
<feature type="transmembrane region" description="Helical" evidence="1">
    <location>
        <begin position="128"/>
        <end position="154"/>
    </location>
</feature>
<dbReference type="AlphaFoldDB" id="A0AA88Q6X4"/>
<keyword evidence="1" id="KW-0812">Transmembrane</keyword>
<proteinExistence type="predicted"/>
<dbReference type="SUPFAM" id="SSF56973">
    <property type="entry name" value="Aerolisin/ETX pore-forming domain"/>
    <property type="match status" value="1"/>
</dbReference>